<evidence type="ECO:0000313" key="1">
    <source>
        <dbReference type="EMBL" id="GGP19548.1"/>
    </source>
</evidence>
<dbReference type="EMBL" id="BMNL01000001">
    <property type="protein sequence ID" value="GGP19548.1"/>
    <property type="molecule type" value="Genomic_DNA"/>
</dbReference>
<comment type="caution">
    <text evidence="1">The sequence shown here is derived from an EMBL/GenBank/DDBJ whole genome shotgun (WGS) entry which is preliminary data.</text>
</comment>
<reference evidence="1" key="2">
    <citation type="submission" date="2020-09" db="EMBL/GenBank/DDBJ databases">
        <authorList>
            <person name="Sun Q."/>
            <person name="Ohkuma M."/>
        </authorList>
    </citation>
    <scope>NUCLEOTIDE SEQUENCE</scope>
    <source>
        <strain evidence="1">JCM 10088</strain>
    </source>
</reference>
<reference evidence="1" key="1">
    <citation type="journal article" date="2014" name="Int. J. Syst. Evol. Microbiol.">
        <title>Complete genome sequence of Corynebacterium casei LMG S-19264T (=DSM 44701T), isolated from a smear-ripened cheese.</title>
        <authorList>
            <consortium name="US DOE Joint Genome Institute (JGI-PGF)"/>
            <person name="Walter F."/>
            <person name="Albersmeier A."/>
            <person name="Kalinowski J."/>
            <person name="Ruckert C."/>
        </authorList>
    </citation>
    <scope>NUCLEOTIDE SEQUENCE</scope>
    <source>
        <strain evidence="1">JCM 10088</strain>
    </source>
</reference>
<keyword evidence="2" id="KW-1185">Reference proteome</keyword>
<proteinExistence type="predicted"/>
<dbReference type="Proteomes" id="UP000610960">
    <property type="component" value="Unassembled WGS sequence"/>
</dbReference>
<protein>
    <submittedName>
        <fullName evidence="1">Uncharacterized protein</fullName>
    </submittedName>
</protein>
<organism evidence="1 2">
    <name type="scientific">Thermocladium modestius</name>
    <dbReference type="NCBI Taxonomy" id="62609"/>
    <lineage>
        <taxon>Archaea</taxon>
        <taxon>Thermoproteota</taxon>
        <taxon>Thermoprotei</taxon>
        <taxon>Thermoproteales</taxon>
        <taxon>Thermoproteaceae</taxon>
        <taxon>Thermocladium</taxon>
    </lineage>
</organism>
<gene>
    <name evidence="1" type="ORF">GCM10007981_03680</name>
</gene>
<dbReference type="AlphaFoldDB" id="A0A830GU48"/>
<name>A0A830GU48_9CREN</name>
<dbReference type="OrthoDB" id="375856at2157"/>
<dbReference type="RefSeq" id="WP_188595755.1">
    <property type="nucleotide sequence ID" value="NZ_BMNL01000001.1"/>
</dbReference>
<sequence length="57" mass="6140">MSEESIVAGFIKAIEGTKSTAEIVFDNLTIKIQGTNTSIIINGRISFTAVPLQSQQK</sequence>
<accession>A0A830GU48</accession>
<evidence type="ECO:0000313" key="2">
    <source>
        <dbReference type="Proteomes" id="UP000610960"/>
    </source>
</evidence>